<dbReference type="RefSeq" id="WP_213944350.1">
    <property type="nucleotide sequence ID" value="NZ_JAHCMY010000002.1"/>
</dbReference>
<dbReference type="AlphaFoldDB" id="A0AAP2G3H7"/>
<proteinExistence type="predicted"/>
<accession>A0AAP2G3H7</accession>
<organism evidence="1 2">
    <name type="scientific">Litoribacter ruber</name>
    <dbReference type="NCBI Taxonomy" id="702568"/>
    <lineage>
        <taxon>Bacteria</taxon>
        <taxon>Pseudomonadati</taxon>
        <taxon>Bacteroidota</taxon>
        <taxon>Cytophagia</taxon>
        <taxon>Cytophagales</taxon>
        <taxon>Cyclobacteriaceae</taxon>
        <taxon>Litoribacter</taxon>
    </lineage>
</organism>
<reference evidence="1 2" key="1">
    <citation type="submission" date="2021-05" db="EMBL/GenBank/DDBJ databases">
        <authorList>
            <person name="Zhang Z.D."/>
            <person name="Osman G."/>
        </authorList>
    </citation>
    <scope>NUCLEOTIDE SEQUENCE [LARGE SCALE GENOMIC DNA]</scope>
    <source>
        <strain evidence="1 2">KCTC 32217</strain>
    </source>
</reference>
<name>A0AAP2G3H7_9BACT</name>
<evidence type="ECO:0000313" key="1">
    <source>
        <dbReference type="EMBL" id="MBS9523460.1"/>
    </source>
</evidence>
<dbReference type="EMBL" id="JAHCMY010000002">
    <property type="protein sequence ID" value="MBS9523460.1"/>
    <property type="molecule type" value="Genomic_DNA"/>
</dbReference>
<gene>
    <name evidence="1" type="ORF">KI659_05440</name>
</gene>
<evidence type="ECO:0000313" key="2">
    <source>
        <dbReference type="Proteomes" id="UP001319104"/>
    </source>
</evidence>
<dbReference type="Proteomes" id="UP001319104">
    <property type="component" value="Unassembled WGS sequence"/>
</dbReference>
<sequence>MDRLGKVCVFVIFLFQVSCIDEIRINVPEQERKIAVDGWVSNDPNMTYVKVY</sequence>
<protein>
    <submittedName>
        <fullName evidence="1">DUF4249 family protein</fullName>
    </submittedName>
</protein>
<comment type="caution">
    <text evidence="1">The sequence shown here is derived from an EMBL/GenBank/DDBJ whole genome shotgun (WGS) entry which is preliminary data.</text>
</comment>
<keyword evidence="2" id="KW-1185">Reference proteome</keyword>